<feature type="transmembrane region" description="Helical" evidence="8">
    <location>
        <begin position="119"/>
        <end position="138"/>
    </location>
</feature>
<dbReference type="GO" id="GO:0005886">
    <property type="term" value="C:plasma membrane"/>
    <property type="evidence" value="ECO:0007669"/>
    <property type="project" value="UniProtKB-SubCell"/>
</dbReference>
<sequence>MMMNINNMTNVFLQRVASLTAYFLTGSTSPPHRHYIFVDGEYVEPWRKVKGTEFIVQLCMTGCTNVCFLLPAYQSYRLGLHFDAVIGIGVTVTSALYHVLQTIDDELECPYLGGNEGRWHMADNVFAISSFVNLFILLAQVENPLTLDGLKLSGLCFAIVAQCIDTWNLTYTLVPIGVSAVLSLLWIVFGRRKPPQVDWPNFYPFVLSFLASVYFFVKGLDAFTDWGRVYHGIWHISSALLGLFAIRAFTPPSLIALRRQSALRQLMTEGGGALVSSVSASTVVAPSGGSSENSISNASGGDKKNL</sequence>
<evidence type="ECO:0000256" key="8">
    <source>
        <dbReference type="SAM" id="Phobius"/>
    </source>
</evidence>
<evidence type="ECO:0000256" key="6">
    <source>
        <dbReference type="ARBA" id="ARBA00023136"/>
    </source>
</evidence>
<keyword evidence="4 8" id="KW-0812">Transmembrane</keyword>
<dbReference type="Proteomes" id="UP000041254">
    <property type="component" value="Unassembled WGS sequence"/>
</dbReference>
<dbReference type="InParanoid" id="A0A0G4EJB4"/>
<keyword evidence="3" id="KW-1003">Cell membrane</keyword>
<name>A0A0G4EJB4_VITBC</name>
<keyword evidence="6 8" id="KW-0472">Membrane</keyword>
<organism evidence="9 10">
    <name type="scientific">Vitrella brassicaformis (strain CCMP3155)</name>
    <dbReference type="NCBI Taxonomy" id="1169540"/>
    <lineage>
        <taxon>Eukaryota</taxon>
        <taxon>Sar</taxon>
        <taxon>Alveolata</taxon>
        <taxon>Colpodellida</taxon>
        <taxon>Vitrellaceae</taxon>
        <taxon>Vitrella</taxon>
    </lineage>
</organism>
<dbReference type="EMBL" id="CDMY01000247">
    <property type="protein sequence ID" value="CEL96824.1"/>
    <property type="molecule type" value="Genomic_DNA"/>
</dbReference>
<evidence type="ECO:0000313" key="10">
    <source>
        <dbReference type="Proteomes" id="UP000041254"/>
    </source>
</evidence>
<evidence type="ECO:0000256" key="1">
    <source>
        <dbReference type="ARBA" id="ARBA00004651"/>
    </source>
</evidence>
<dbReference type="AlphaFoldDB" id="A0A0G4EJB4"/>
<feature type="transmembrane region" description="Helical" evidence="8">
    <location>
        <begin position="173"/>
        <end position="190"/>
    </location>
</feature>
<evidence type="ECO:0000256" key="5">
    <source>
        <dbReference type="ARBA" id="ARBA00022989"/>
    </source>
</evidence>
<dbReference type="Pfam" id="PF12036">
    <property type="entry name" value="DUF3522"/>
    <property type="match status" value="1"/>
</dbReference>
<dbReference type="InterPro" id="IPR021910">
    <property type="entry name" value="NGX6/PGAP6/MYMK"/>
</dbReference>
<evidence type="ECO:0000313" key="9">
    <source>
        <dbReference type="EMBL" id="CEL96824.1"/>
    </source>
</evidence>
<evidence type="ECO:0000256" key="4">
    <source>
        <dbReference type="ARBA" id="ARBA00022692"/>
    </source>
</evidence>
<evidence type="ECO:0000256" key="7">
    <source>
        <dbReference type="SAM" id="MobiDB-lite"/>
    </source>
</evidence>
<feature type="region of interest" description="Disordered" evidence="7">
    <location>
        <begin position="284"/>
        <end position="306"/>
    </location>
</feature>
<feature type="transmembrane region" description="Helical" evidence="8">
    <location>
        <begin position="202"/>
        <end position="220"/>
    </location>
</feature>
<protein>
    <submittedName>
        <fullName evidence="9">Uncharacterized protein</fullName>
    </submittedName>
</protein>
<gene>
    <name evidence="9" type="ORF">Vbra_3860</name>
</gene>
<keyword evidence="5 8" id="KW-1133">Transmembrane helix</keyword>
<dbReference type="PANTHER" id="PTHR36561">
    <property type="entry name" value="HAEMOLYSIN-III RELATED-RELATED"/>
    <property type="match status" value="1"/>
</dbReference>
<dbReference type="OrthoDB" id="431256at2759"/>
<dbReference type="OMA" id="CKCFCIF"/>
<accession>A0A0G4EJB4</accession>
<keyword evidence="10" id="KW-1185">Reference proteome</keyword>
<evidence type="ECO:0000256" key="3">
    <source>
        <dbReference type="ARBA" id="ARBA00022475"/>
    </source>
</evidence>
<dbReference type="PANTHER" id="PTHR36561:SF2">
    <property type="entry name" value="HAEMOLYSIN-III RELATED"/>
    <property type="match status" value="1"/>
</dbReference>
<proteinExistence type="inferred from homology"/>
<evidence type="ECO:0000256" key="2">
    <source>
        <dbReference type="ARBA" id="ARBA00005542"/>
    </source>
</evidence>
<comment type="subcellular location">
    <subcellularLocation>
        <location evidence="1">Cell membrane</location>
        <topology evidence="1">Multi-pass membrane protein</topology>
    </subcellularLocation>
</comment>
<reference evidence="9 10" key="1">
    <citation type="submission" date="2014-11" db="EMBL/GenBank/DDBJ databases">
        <authorList>
            <person name="Zhu J."/>
            <person name="Qi W."/>
            <person name="Song R."/>
        </authorList>
    </citation>
    <scope>NUCLEOTIDE SEQUENCE [LARGE SCALE GENOMIC DNA]</scope>
</reference>
<feature type="transmembrane region" description="Helical" evidence="8">
    <location>
        <begin position="232"/>
        <end position="257"/>
    </location>
</feature>
<dbReference type="VEuPathDB" id="CryptoDB:Vbra_3860"/>
<comment type="similarity">
    <text evidence="2">Belongs to the TMEM8 family.</text>
</comment>